<evidence type="ECO:0000256" key="1">
    <source>
        <dbReference type="SAM" id="Phobius"/>
    </source>
</evidence>
<dbReference type="OrthoDB" id="5362913at2"/>
<protein>
    <recommendedName>
        <fullName evidence="4">Small hydrophobic protein</fullName>
    </recommendedName>
</protein>
<gene>
    <name evidence="2" type="ORF">CAV_0620</name>
</gene>
<proteinExistence type="predicted"/>
<keyword evidence="1" id="KW-1133">Transmembrane helix</keyword>
<dbReference type="EMBL" id="CP022347">
    <property type="protein sequence ID" value="ASQ30286.1"/>
    <property type="molecule type" value="Genomic_DNA"/>
</dbReference>
<reference evidence="2 3" key="1">
    <citation type="submission" date="2017-07" db="EMBL/GenBank/DDBJ databases">
        <title>Analysis of two Campylobacter avium genomes and identification of a novel hippuricase gene.</title>
        <authorList>
            <person name="Miller W.G."/>
            <person name="Chapman M.H."/>
            <person name="Yee E."/>
            <person name="Revez J."/>
            <person name="Bono J.L."/>
            <person name="Rossi M."/>
        </authorList>
    </citation>
    <scope>NUCLEOTIDE SEQUENCE [LARGE SCALE GENOMIC DNA]</scope>
    <source>
        <strain evidence="2 3">LMG 24591</strain>
    </source>
</reference>
<dbReference type="KEGG" id="cavi:CAV_0620"/>
<sequence length="107" mass="12263">MLDSFYVFINYFLLFLCLVSILGLNFVKKHKDAEQGKSVRFKKLYKHCPCRKAVDSGFLSVVCTYSGVGAFMLSVLNMGFIANYEKNIIIMFFLSLFTVAFAFILKK</sequence>
<keyword evidence="3" id="KW-1185">Reference proteome</keyword>
<feature type="transmembrane region" description="Helical" evidence="1">
    <location>
        <begin position="58"/>
        <end position="82"/>
    </location>
</feature>
<feature type="transmembrane region" description="Helical" evidence="1">
    <location>
        <begin position="6"/>
        <end position="27"/>
    </location>
</feature>
<evidence type="ECO:0000313" key="3">
    <source>
        <dbReference type="Proteomes" id="UP000201169"/>
    </source>
</evidence>
<dbReference type="AlphaFoldDB" id="A0A222MXK8"/>
<organism evidence="2 3">
    <name type="scientific">Campylobacter avium LMG 24591</name>
    <dbReference type="NCBI Taxonomy" id="522484"/>
    <lineage>
        <taxon>Bacteria</taxon>
        <taxon>Pseudomonadati</taxon>
        <taxon>Campylobacterota</taxon>
        <taxon>Epsilonproteobacteria</taxon>
        <taxon>Campylobacterales</taxon>
        <taxon>Campylobacteraceae</taxon>
        <taxon>Campylobacter</taxon>
    </lineage>
</organism>
<keyword evidence="1" id="KW-0472">Membrane</keyword>
<name>A0A222MXK8_9BACT</name>
<keyword evidence="1" id="KW-0812">Transmembrane</keyword>
<dbReference type="Proteomes" id="UP000201169">
    <property type="component" value="Chromosome"/>
</dbReference>
<accession>A0A222MXK8</accession>
<evidence type="ECO:0008006" key="4">
    <source>
        <dbReference type="Google" id="ProtNLM"/>
    </source>
</evidence>
<dbReference type="RefSeq" id="WP_094325053.1">
    <property type="nucleotide sequence ID" value="NZ_CP022347.1"/>
</dbReference>
<feature type="transmembrane region" description="Helical" evidence="1">
    <location>
        <begin position="88"/>
        <end position="105"/>
    </location>
</feature>
<evidence type="ECO:0000313" key="2">
    <source>
        <dbReference type="EMBL" id="ASQ30286.1"/>
    </source>
</evidence>